<organism evidence="1 2">
    <name type="scientific">Fischerella thermalis CCMEE 5268</name>
    <dbReference type="NCBI Taxonomy" id="2019662"/>
    <lineage>
        <taxon>Bacteria</taxon>
        <taxon>Bacillati</taxon>
        <taxon>Cyanobacteriota</taxon>
        <taxon>Cyanophyceae</taxon>
        <taxon>Nostocales</taxon>
        <taxon>Hapalosiphonaceae</taxon>
        <taxon>Fischerella</taxon>
    </lineage>
</organism>
<dbReference type="AlphaFoldDB" id="A0A2N6KFQ0"/>
<evidence type="ECO:0008006" key="3">
    <source>
        <dbReference type="Google" id="ProtNLM"/>
    </source>
</evidence>
<dbReference type="Proteomes" id="UP000235025">
    <property type="component" value="Unassembled WGS sequence"/>
</dbReference>
<proteinExistence type="predicted"/>
<dbReference type="EMBL" id="NMQA01000145">
    <property type="protein sequence ID" value="PLZ97997.1"/>
    <property type="molecule type" value="Genomic_DNA"/>
</dbReference>
<evidence type="ECO:0000313" key="1">
    <source>
        <dbReference type="EMBL" id="PLZ97997.1"/>
    </source>
</evidence>
<protein>
    <recommendedName>
        <fullName evidence="3">Prevent-host-death protein</fullName>
    </recommendedName>
</protein>
<dbReference type="InterPro" id="IPR049537">
    <property type="entry name" value="RelB-like"/>
</dbReference>
<accession>A0A2N6KFQ0</accession>
<evidence type="ECO:0000313" key="2">
    <source>
        <dbReference type="Proteomes" id="UP000235025"/>
    </source>
</evidence>
<name>A0A2N6KFQ0_9CYAN</name>
<gene>
    <name evidence="1" type="ORF">CEN50_12960</name>
</gene>
<dbReference type="RefSeq" id="WP_102173005.1">
    <property type="nucleotide sequence ID" value="NZ_NMQA01000145.1"/>
</dbReference>
<sequence length="71" mass="8506">MLPVNKKIVTDEAMRPVAVLIDYQDWQKIEQILKAYELQEQINFDLNKYAGVIKLTQDPLEYQHQIRDEWS</sequence>
<reference evidence="1 2" key="1">
    <citation type="submission" date="2017-07" db="EMBL/GenBank/DDBJ databases">
        <title>Genomes of Fischerella (Mastigocladus) sp. strains.</title>
        <authorList>
            <person name="Miller S.R."/>
        </authorList>
    </citation>
    <scope>NUCLEOTIDE SEQUENCE [LARGE SCALE GENOMIC DNA]</scope>
    <source>
        <strain evidence="1 2">CCMEE 5268</strain>
    </source>
</reference>
<dbReference type="Pfam" id="PF18506">
    <property type="entry name" value="RelB-like"/>
    <property type="match status" value="1"/>
</dbReference>
<comment type="caution">
    <text evidence="1">The sequence shown here is derived from an EMBL/GenBank/DDBJ whole genome shotgun (WGS) entry which is preliminary data.</text>
</comment>